<feature type="compositionally biased region" description="Basic and acidic residues" evidence="1">
    <location>
        <begin position="109"/>
        <end position="142"/>
    </location>
</feature>
<proteinExistence type="predicted"/>
<feature type="compositionally biased region" description="Polar residues" evidence="1">
    <location>
        <begin position="72"/>
        <end position="81"/>
    </location>
</feature>
<evidence type="ECO:0000313" key="3">
    <source>
        <dbReference type="Proteomes" id="UP000266841"/>
    </source>
</evidence>
<evidence type="ECO:0000256" key="1">
    <source>
        <dbReference type="SAM" id="MobiDB-lite"/>
    </source>
</evidence>
<sequence length="189" mass="20544">MSPSPEGGPQSPMDPDHESAERKPDDRRPPSSSRQGGGSRLDPRHAPSSRTTSRGVARDDGYLRKSQRSRRPTNYTEQYTPPSDLVELRRETLARGGGGAAAIKGGNSRMDRRKSLDKSEGDSEHRAEAHRAAADQHQEKALRASAGQRQLEMVQHQQQLAQQQLQRKDSRGGAGRGAAARGGRAAPVI</sequence>
<feature type="compositionally biased region" description="Low complexity" evidence="1">
    <location>
        <begin position="177"/>
        <end position="189"/>
    </location>
</feature>
<feature type="region of interest" description="Disordered" evidence="1">
    <location>
        <begin position="1"/>
        <end position="189"/>
    </location>
</feature>
<name>K0RL23_THAOC</name>
<feature type="non-terminal residue" evidence="2">
    <location>
        <position position="189"/>
    </location>
</feature>
<dbReference type="EMBL" id="AGNL01046999">
    <property type="protein sequence ID" value="EJK47382.1"/>
    <property type="molecule type" value="Genomic_DNA"/>
</dbReference>
<keyword evidence="3" id="KW-1185">Reference proteome</keyword>
<protein>
    <submittedName>
        <fullName evidence="2">Uncharacterized protein</fullName>
    </submittedName>
</protein>
<evidence type="ECO:0000313" key="2">
    <source>
        <dbReference type="EMBL" id="EJK47382.1"/>
    </source>
</evidence>
<reference evidence="2 3" key="1">
    <citation type="journal article" date="2012" name="Genome Biol.">
        <title>Genome and low-iron response of an oceanic diatom adapted to chronic iron limitation.</title>
        <authorList>
            <person name="Lommer M."/>
            <person name="Specht M."/>
            <person name="Roy A.S."/>
            <person name="Kraemer L."/>
            <person name="Andreson R."/>
            <person name="Gutowska M.A."/>
            <person name="Wolf J."/>
            <person name="Bergner S.V."/>
            <person name="Schilhabel M.B."/>
            <person name="Klostermeier U.C."/>
            <person name="Beiko R.G."/>
            <person name="Rosenstiel P."/>
            <person name="Hippler M."/>
            <person name="Laroche J."/>
        </authorList>
    </citation>
    <scope>NUCLEOTIDE SEQUENCE [LARGE SCALE GENOMIC DNA]</scope>
    <source>
        <strain evidence="2 3">CCMP1005</strain>
    </source>
</reference>
<dbReference type="Proteomes" id="UP000266841">
    <property type="component" value="Unassembled WGS sequence"/>
</dbReference>
<feature type="compositionally biased region" description="Basic and acidic residues" evidence="1">
    <location>
        <begin position="14"/>
        <end position="29"/>
    </location>
</feature>
<comment type="caution">
    <text evidence="2">The sequence shown here is derived from an EMBL/GenBank/DDBJ whole genome shotgun (WGS) entry which is preliminary data.</text>
</comment>
<organism evidence="2 3">
    <name type="scientific">Thalassiosira oceanica</name>
    <name type="common">Marine diatom</name>
    <dbReference type="NCBI Taxonomy" id="159749"/>
    <lineage>
        <taxon>Eukaryota</taxon>
        <taxon>Sar</taxon>
        <taxon>Stramenopiles</taxon>
        <taxon>Ochrophyta</taxon>
        <taxon>Bacillariophyta</taxon>
        <taxon>Coscinodiscophyceae</taxon>
        <taxon>Thalassiosirophycidae</taxon>
        <taxon>Thalassiosirales</taxon>
        <taxon>Thalassiosiraceae</taxon>
        <taxon>Thalassiosira</taxon>
    </lineage>
</organism>
<feature type="compositionally biased region" description="Low complexity" evidence="1">
    <location>
        <begin position="148"/>
        <end position="165"/>
    </location>
</feature>
<accession>K0RL23</accession>
<gene>
    <name evidence="2" type="ORF">THAOC_33898</name>
</gene>
<dbReference type="AlphaFoldDB" id="K0RL23"/>